<evidence type="ECO:0008006" key="3">
    <source>
        <dbReference type="Google" id="ProtNLM"/>
    </source>
</evidence>
<dbReference type="EMBL" id="ML119116">
    <property type="protein sequence ID" value="RPB14786.1"/>
    <property type="molecule type" value="Genomic_DNA"/>
</dbReference>
<sequence length="526" mass="59184">LQSDKTLYYFLQNLEQFPTALYAGRNRLITLLDETVTAALEAAPDDSSILSIPDYSPAAIYEFFRNSESQITERFNSYLLRRRQGGPREIFPNLEYAKWWLRTAAPVKYVDGAWLGGINRAFNSLPNNRSSQRIGWQILSEELGDGDLTKNHVWVYQELMRSIDADIGRGNERKFIDNCHNPNGEERVWKAAVSQLCLSLWPEEFLPEILGFNMAYESLPLHLLITIQELRELRLDPYYFILHVSIDNGHSGHAAMGIKAVTEYIESLPPNEVGIAWRRVQAGATLAEGLPTTPASPSKLDCSVEKIFREKCFTARPMHAACPAKIGGRSGKSLSQWLETEAYHTHSLAFLHALTESRWVVRGSPEQSKLIKELQWGGRMFGAFTTDEVGVLKDWIEELVNPRPKSFVGAYLEFVGRSFSNPNASRPIFQDQIDKPPPISIPNVTEFSDLLSPTPISGATTPQSLFPILRLSAVPFEHLPSYPAKCATEKGMTAIKILRALYGFKDQNDLCAGMDEVHHSNENRGL</sequence>
<evidence type="ECO:0000313" key="2">
    <source>
        <dbReference type="Proteomes" id="UP000277580"/>
    </source>
</evidence>
<proteinExistence type="predicted"/>
<dbReference type="Pfam" id="PF14518">
    <property type="entry name" value="Haem_oxygenas_2"/>
    <property type="match status" value="1"/>
</dbReference>
<accession>A0A3N4KW57</accession>
<gene>
    <name evidence="1" type="ORF">P167DRAFT_459499</name>
</gene>
<dbReference type="InParanoid" id="A0A3N4KW57"/>
<organism evidence="1 2">
    <name type="scientific">Morchella conica CCBAS932</name>
    <dbReference type="NCBI Taxonomy" id="1392247"/>
    <lineage>
        <taxon>Eukaryota</taxon>
        <taxon>Fungi</taxon>
        <taxon>Dikarya</taxon>
        <taxon>Ascomycota</taxon>
        <taxon>Pezizomycotina</taxon>
        <taxon>Pezizomycetes</taxon>
        <taxon>Pezizales</taxon>
        <taxon>Morchellaceae</taxon>
        <taxon>Morchella</taxon>
    </lineage>
</organism>
<protein>
    <recommendedName>
        <fullName evidence="3">Heme oxygenase-like protein</fullName>
    </recommendedName>
</protein>
<name>A0A3N4KW57_9PEZI</name>
<dbReference type="InterPro" id="IPR016084">
    <property type="entry name" value="Haem_Oase-like_multi-hlx"/>
</dbReference>
<dbReference type="SMART" id="SM01236">
    <property type="entry name" value="Haem_oxygenase_2"/>
    <property type="match status" value="1"/>
</dbReference>
<reference evidence="1 2" key="1">
    <citation type="journal article" date="2018" name="Nat. Ecol. Evol.">
        <title>Pezizomycetes genomes reveal the molecular basis of ectomycorrhizal truffle lifestyle.</title>
        <authorList>
            <person name="Murat C."/>
            <person name="Payen T."/>
            <person name="Noel B."/>
            <person name="Kuo A."/>
            <person name="Morin E."/>
            <person name="Chen J."/>
            <person name="Kohler A."/>
            <person name="Krizsan K."/>
            <person name="Balestrini R."/>
            <person name="Da Silva C."/>
            <person name="Montanini B."/>
            <person name="Hainaut M."/>
            <person name="Levati E."/>
            <person name="Barry K.W."/>
            <person name="Belfiori B."/>
            <person name="Cichocki N."/>
            <person name="Clum A."/>
            <person name="Dockter R.B."/>
            <person name="Fauchery L."/>
            <person name="Guy J."/>
            <person name="Iotti M."/>
            <person name="Le Tacon F."/>
            <person name="Lindquist E.A."/>
            <person name="Lipzen A."/>
            <person name="Malagnac F."/>
            <person name="Mello A."/>
            <person name="Molinier V."/>
            <person name="Miyauchi S."/>
            <person name="Poulain J."/>
            <person name="Riccioni C."/>
            <person name="Rubini A."/>
            <person name="Sitrit Y."/>
            <person name="Splivallo R."/>
            <person name="Traeger S."/>
            <person name="Wang M."/>
            <person name="Zifcakova L."/>
            <person name="Wipf D."/>
            <person name="Zambonelli A."/>
            <person name="Paolocci F."/>
            <person name="Nowrousian M."/>
            <person name="Ottonello S."/>
            <person name="Baldrian P."/>
            <person name="Spatafora J.W."/>
            <person name="Henrissat B."/>
            <person name="Nagy L.G."/>
            <person name="Aury J.M."/>
            <person name="Wincker P."/>
            <person name="Grigoriev I.V."/>
            <person name="Bonfante P."/>
            <person name="Martin F.M."/>
        </authorList>
    </citation>
    <scope>NUCLEOTIDE SEQUENCE [LARGE SCALE GENOMIC DNA]</scope>
    <source>
        <strain evidence="1 2">CCBAS932</strain>
    </source>
</reference>
<dbReference type="OrthoDB" id="10057598at2759"/>
<dbReference type="STRING" id="1392247.A0A3N4KW57"/>
<feature type="non-terminal residue" evidence="1">
    <location>
        <position position="526"/>
    </location>
</feature>
<evidence type="ECO:0000313" key="1">
    <source>
        <dbReference type="EMBL" id="RPB14786.1"/>
    </source>
</evidence>
<dbReference type="Proteomes" id="UP000277580">
    <property type="component" value="Unassembled WGS sequence"/>
</dbReference>
<keyword evidence="2" id="KW-1185">Reference proteome</keyword>
<dbReference type="AlphaFoldDB" id="A0A3N4KW57"/>
<dbReference type="Gene3D" id="1.20.910.10">
    <property type="entry name" value="Heme oxygenase-like"/>
    <property type="match status" value="1"/>
</dbReference>
<feature type="non-terminal residue" evidence="1">
    <location>
        <position position="1"/>
    </location>
</feature>